<gene>
    <name evidence="2" type="ORF">LY89DRAFT_726492</name>
</gene>
<dbReference type="Proteomes" id="UP000070700">
    <property type="component" value="Unassembled WGS sequence"/>
</dbReference>
<dbReference type="KEGG" id="psco:LY89DRAFT_726492"/>
<dbReference type="PANTHER" id="PTHR34598">
    <property type="entry name" value="BLL6449 PROTEIN"/>
    <property type="match status" value="1"/>
</dbReference>
<keyword evidence="3" id="KW-1185">Reference proteome</keyword>
<evidence type="ECO:0000313" key="3">
    <source>
        <dbReference type="Proteomes" id="UP000070700"/>
    </source>
</evidence>
<dbReference type="GeneID" id="28828783"/>
<organism evidence="2 3">
    <name type="scientific">Mollisia scopiformis</name>
    <name type="common">Conifer needle endophyte fungus</name>
    <name type="synonym">Phialocephala scopiformis</name>
    <dbReference type="NCBI Taxonomy" id="149040"/>
    <lineage>
        <taxon>Eukaryota</taxon>
        <taxon>Fungi</taxon>
        <taxon>Dikarya</taxon>
        <taxon>Ascomycota</taxon>
        <taxon>Pezizomycotina</taxon>
        <taxon>Leotiomycetes</taxon>
        <taxon>Helotiales</taxon>
        <taxon>Mollisiaceae</taxon>
        <taxon>Mollisia</taxon>
    </lineage>
</organism>
<dbReference type="RefSeq" id="XP_018060977.1">
    <property type="nucleotide sequence ID" value="XM_018219057.1"/>
</dbReference>
<comment type="similarity">
    <text evidence="1">Belongs to the asaB hydroxylase/desaturase family.</text>
</comment>
<evidence type="ECO:0000313" key="2">
    <source>
        <dbReference type="EMBL" id="KUJ06622.1"/>
    </source>
</evidence>
<accession>A0A132B2K5</accession>
<dbReference type="EMBL" id="KQ947445">
    <property type="protein sequence ID" value="KUJ06622.1"/>
    <property type="molecule type" value="Genomic_DNA"/>
</dbReference>
<dbReference type="InParanoid" id="A0A132B2K5"/>
<dbReference type="PANTHER" id="PTHR34598:SF3">
    <property type="entry name" value="OXIDOREDUCTASE AN1597"/>
    <property type="match status" value="1"/>
</dbReference>
<protein>
    <recommendedName>
        <fullName evidence="4">Methyltransferase</fullName>
    </recommendedName>
</protein>
<dbReference type="AlphaFoldDB" id="A0A132B2K5"/>
<dbReference type="OrthoDB" id="412788at2759"/>
<dbReference type="STRING" id="149040.A0A132B2K5"/>
<dbReference type="GO" id="GO:0016491">
    <property type="term" value="F:oxidoreductase activity"/>
    <property type="evidence" value="ECO:0007669"/>
    <property type="project" value="InterPro"/>
</dbReference>
<reference evidence="2 3" key="1">
    <citation type="submission" date="2015-10" db="EMBL/GenBank/DDBJ databases">
        <title>Full genome of DAOMC 229536 Phialocephala scopiformis, a fungal endophyte of spruce producing the potent anti-insectan compound rugulosin.</title>
        <authorList>
            <consortium name="DOE Joint Genome Institute"/>
            <person name="Walker A.K."/>
            <person name="Frasz S.L."/>
            <person name="Seifert K.A."/>
            <person name="Miller J.D."/>
            <person name="Mondo S.J."/>
            <person name="Labutti K."/>
            <person name="Lipzen A."/>
            <person name="Dockter R."/>
            <person name="Kennedy M."/>
            <person name="Grigoriev I.V."/>
            <person name="Spatafora J.W."/>
        </authorList>
    </citation>
    <scope>NUCLEOTIDE SEQUENCE [LARGE SCALE GENOMIC DNA]</scope>
    <source>
        <strain evidence="2 3">CBS 120377</strain>
    </source>
</reference>
<dbReference type="InterPro" id="IPR044053">
    <property type="entry name" value="AsaB-like"/>
</dbReference>
<sequence>MEISVTFLSDLQSYRIEKPYELYLPTEPSVARTNCQFTEHDKITIRDIRYEDTSKFDLNTSSFKFVKHSSSKLPTSSLFNNAENANFKLVPYLEETAALVKSQLGASHVVCFDWRYRRNSTRVKRPHVYDEPTTERNATLSPAHIAHIDESRAEGFRKLSVYLGRDELETFDLQNWRIVLINVWRPLVPVVENAPLAFCDQRTVEFNSLLDCDKVHVDHVTEGIYLLHDTEQKWYWMSRQTSSDPVLFSSWDSTTEPGGIASFGIVKAEAYIHCVHHMISASRAALGPIRNNNTIPAQIQHLTRNPATIPHGLEEAEGAPQRESIEVRSIAIIRKT</sequence>
<name>A0A132B2K5_MOLSC</name>
<evidence type="ECO:0000256" key="1">
    <source>
        <dbReference type="ARBA" id="ARBA00023604"/>
    </source>
</evidence>
<dbReference type="NCBIfam" id="NF041278">
    <property type="entry name" value="CmcJ_NvfI_EfuI"/>
    <property type="match status" value="1"/>
</dbReference>
<evidence type="ECO:0008006" key="4">
    <source>
        <dbReference type="Google" id="ProtNLM"/>
    </source>
</evidence>
<proteinExistence type="inferred from homology"/>